<proteinExistence type="predicted"/>
<protein>
    <submittedName>
        <fullName evidence="1">Uncharacterized protein</fullName>
    </submittedName>
</protein>
<evidence type="ECO:0000313" key="2">
    <source>
        <dbReference type="Proteomes" id="UP000186955"/>
    </source>
</evidence>
<sequence>MSSPKLELPPRYAPFFTFHKKSEGLLARCMVDATLLLARNLLEISVTAKTNCPTKPVLYFGQLATDQVY</sequence>
<keyword evidence="2" id="KW-1185">Reference proteome</keyword>
<accession>A0A1Q5U3U3</accession>
<gene>
    <name evidence="1" type="ORF">PENSUB_6113</name>
</gene>
<dbReference type="Proteomes" id="UP000186955">
    <property type="component" value="Unassembled WGS sequence"/>
</dbReference>
<evidence type="ECO:0000313" key="1">
    <source>
        <dbReference type="EMBL" id="OKP07153.1"/>
    </source>
</evidence>
<organism evidence="1 2">
    <name type="scientific">Penicillium subrubescens</name>
    <dbReference type="NCBI Taxonomy" id="1316194"/>
    <lineage>
        <taxon>Eukaryota</taxon>
        <taxon>Fungi</taxon>
        <taxon>Dikarya</taxon>
        <taxon>Ascomycota</taxon>
        <taxon>Pezizomycotina</taxon>
        <taxon>Eurotiomycetes</taxon>
        <taxon>Eurotiomycetidae</taxon>
        <taxon>Eurotiales</taxon>
        <taxon>Aspergillaceae</taxon>
        <taxon>Penicillium</taxon>
    </lineage>
</organism>
<comment type="caution">
    <text evidence="1">The sequence shown here is derived from an EMBL/GenBank/DDBJ whole genome shotgun (WGS) entry which is preliminary data.</text>
</comment>
<dbReference type="AlphaFoldDB" id="A0A1Q5U3U3"/>
<reference evidence="1 2" key="1">
    <citation type="submission" date="2016-10" db="EMBL/GenBank/DDBJ databases">
        <title>Genome sequence of the ascomycete fungus Penicillium subrubescens.</title>
        <authorList>
            <person name="De Vries R.P."/>
            <person name="Peng M."/>
            <person name="Dilokpimol A."/>
            <person name="Hilden K."/>
            <person name="Makela M.R."/>
            <person name="Grigoriev I."/>
            <person name="Riley R."/>
            <person name="Granchi Z."/>
        </authorList>
    </citation>
    <scope>NUCLEOTIDE SEQUENCE [LARGE SCALE GENOMIC DNA]</scope>
    <source>
        <strain evidence="1 2">CBS 132785</strain>
    </source>
</reference>
<name>A0A1Q5U3U3_9EURO</name>
<dbReference type="EMBL" id="MNBE01000583">
    <property type="protein sequence ID" value="OKP07153.1"/>
    <property type="molecule type" value="Genomic_DNA"/>
</dbReference>